<feature type="region of interest" description="Disordered" evidence="4">
    <location>
        <begin position="23"/>
        <end position="114"/>
    </location>
</feature>
<feature type="compositionally biased region" description="Basic and acidic residues" evidence="4">
    <location>
        <begin position="299"/>
        <end position="313"/>
    </location>
</feature>
<sequence>MGVDDILDGARADLQAEERRWNERLEREKGRRKRAEAALEERPTAAELEEANERASRLEREVARLRGARDGSPSPSDARRLERENAELRRENDGLRADVAARDSEVARRKDQKRELQAAYRDKVNEADALGAALARVTPALHAALANQPAARVDAARLAADVADHLNAARGAKTPRGPPPKTPRVVSADPAAATTKKRRRADDTSSRRRRDDDTSSRRRRDDSSRSRRRDGESSRSRRRRDDGDREPRAALWPENGAAAERRSRREDKPASARRPERHSIGAPALDRAALQRGRAPAARRSDEGTKRRRRDDAAAPAPAPAPSMSISESWDPSQEEEEAPAAPPPTPAEAPAPAPAPSMREPGGFAYQSVVRKKCERAKMPGHFCDQCQGFIDATKDQLSDADVKKLQDECSRHKAYHPPPGTPEGFWELSFMDSQEKRKQDSLDAF</sequence>
<name>A0A8J2WXJ9_9STRA</name>
<proteinExistence type="predicted"/>
<evidence type="ECO:0000256" key="3">
    <source>
        <dbReference type="ARBA" id="ARBA00023242"/>
    </source>
</evidence>
<comment type="caution">
    <text evidence="6">The sequence shown here is derived from an EMBL/GenBank/DDBJ whole genome shotgun (WGS) entry which is preliminary data.</text>
</comment>
<gene>
    <name evidence="6" type="ORF">PECAL_2P30240</name>
</gene>
<feature type="region of interest" description="Disordered" evidence="4">
    <location>
        <begin position="166"/>
        <end position="364"/>
    </location>
</feature>
<dbReference type="AlphaFoldDB" id="A0A8J2WXJ9"/>
<dbReference type="GO" id="GO:0005634">
    <property type="term" value="C:nucleus"/>
    <property type="evidence" value="ECO:0007669"/>
    <property type="project" value="UniProtKB-SubCell"/>
</dbReference>
<evidence type="ECO:0000259" key="5">
    <source>
        <dbReference type="Pfam" id="PF08573"/>
    </source>
</evidence>
<organism evidence="6 7">
    <name type="scientific">Pelagomonas calceolata</name>
    <dbReference type="NCBI Taxonomy" id="35677"/>
    <lineage>
        <taxon>Eukaryota</taxon>
        <taxon>Sar</taxon>
        <taxon>Stramenopiles</taxon>
        <taxon>Ochrophyta</taxon>
        <taxon>Pelagophyceae</taxon>
        <taxon>Pelagomonadales</taxon>
        <taxon>Pelagomonadaceae</taxon>
        <taxon>Pelagomonas</taxon>
    </lineage>
</organism>
<feature type="compositionally biased region" description="Basic and acidic residues" evidence="4">
    <location>
        <begin position="259"/>
        <end position="279"/>
    </location>
</feature>
<feature type="compositionally biased region" description="Basic and acidic residues" evidence="4">
    <location>
        <begin position="23"/>
        <end position="44"/>
    </location>
</feature>
<dbReference type="Pfam" id="PF08573">
    <property type="entry name" value="SAE2"/>
    <property type="match status" value="1"/>
</dbReference>
<comment type="subcellular location">
    <subcellularLocation>
        <location evidence="1">Nucleus</location>
    </subcellularLocation>
</comment>
<feature type="compositionally biased region" description="Basic and acidic residues" evidence="4">
    <location>
        <begin position="77"/>
        <end position="114"/>
    </location>
</feature>
<dbReference type="EMBL" id="CAKKNE010000002">
    <property type="protein sequence ID" value="CAH0369880.1"/>
    <property type="molecule type" value="Genomic_DNA"/>
</dbReference>
<feature type="compositionally biased region" description="Basic and acidic residues" evidence="4">
    <location>
        <begin position="51"/>
        <end position="69"/>
    </location>
</feature>
<feature type="compositionally biased region" description="Basic and acidic residues" evidence="4">
    <location>
        <begin position="200"/>
        <end position="248"/>
    </location>
</feature>
<dbReference type="GO" id="GO:0003684">
    <property type="term" value="F:damaged DNA binding"/>
    <property type="evidence" value="ECO:0007669"/>
    <property type="project" value="TreeGrafter"/>
</dbReference>
<dbReference type="InterPro" id="IPR033316">
    <property type="entry name" value="RBBP8-like"/>
</dbReference>
<dbReference type="GO" id="GO:0010792">
    <property type="term" value="P:DNA double-strand break processing involved in repair via single-strand annealing"/>
    <property type="evidence" value="ECO:0007669"/>
    <property type="project" value="TreeGrafter"/>
</dbReference>
<dbReference type="OrthoDB" id="79762at2759"/>
<evidence type="ECO:0000313" key="7">
    <source>
        <dbReference type="Proteomes" id="UP000789595"/>
    </source>
</evidence>
<evidence type="ECO:0000313" key="6">
    <source>
        <dbReference type="EMBL" id="CAH0369880.1"/>
    </source>
</evidence>
<dbReference type="InterPro" id="IPR013882">
    <property type="entry name" value="Ctp1_C"/>
</dbReference>
<accession>A0A8J2WXJ9</accession>
<dbReference type="PANTHER" id="PTHR15107:SF0">
    <property type="entry name" value="DNA ENDONUCLEASE ACTIVATOR CTP1 C-TERMINAL DOMAIN-CONTAINING PROTEIN"/>
    <property type="match status" value="1"/>
</dbReference>
<keyword evidence="2" id="KW-0227">DNA damage</keyword>
<dbReference type="PANTHER" id="PTHR15107">
    <property type="entry name" value="RETINOBLASTOMA BINDING PROTEIN 8"/>
    <property type="match status" value="1"/>
</dbReference>
<feature type="domain" description="DNA endonuclease activator Ctp1 C-terminal" evidence="5">
    <location>
        <begin position="395"/>
        <end position="437"/>
    </location>
</feature>
<dbReference type="Proteomes" id="UP000789595">
    <property type="component" value="Unassembled WGS sequence"/>
</dbReference>
<reference evidence="6" key="1">
    <citation type="submission" date="2021-11" db="EMBL/GenBank/DDBJ databases">
        <authorList>
            <consortium name="Genoscope - CEA"/>
            <person name="William W."/>
        </authorList>
    </citation>
    <scope>NUCLEOTIDE SEQUENCE</scope>
</reference>
<keyword evidence="3" id="KW-0539">Nucleus</keyword>
<protein>
    <recommendedName>
        <fullName evidence="5">DNA endonuclease activator Ctp1 C-terminal domain-containing protein</fullName>
    </recommendedName>
</protein>
<feature type="compositionally biased region" description="Pro residues" evidence="4">
    <location>
        <begin position="341"/>
        <end position="356"/>
    </location>
</feature>
<evidence type="ECO:0000256" key="2">
    <source>
        <dbReference type="ARBA" id="ARBA00022763"/>
    </source>
</evidence>
<evidence type="ECO:0000256" key="4">
    <source>
        <dbReference type="SAM" id="MobiDB-lite"/>
    </source>
</evidence>
<evidence type="ECO:0000256" key="1">
    <source>
        <dbReference type="ARBA" id="ARBA00004123"/>
    </source>
</evidence>
<keyword evidence="7" id="KW-1185">Reference proteome</keyword>